<gene>
    <name evidence="3" type="ORF">ACFSKQ_11190</name>
</gene>
<dbReference type="Pfam" id="PF03401">
    <property type="entry name" value="TctC"/>
    <property type="match status" value="1"/>
</dbReference>
<organism evidence="3 4">
    <name type="scientific">Aureimonas populi</name>
    <dbReference type="NCBI Taxonomy" id="1701758"/>
    <lineage>
        <taxon>Bacteria</taxon>
        <taxon>Pseudomonadati</taxon>
        <taxon>Pseudomonadota</taxon>
        <taxon>Alphaproteobacteria</taxon>
        <taxon>Hyphomicrobiales</taxon>
        <taxon>Aurantimonadaceae</taxon>
        <taxon>Aureimonas</taxon>
    </lineage>
</organism>
<feature type="chain" id="PRO_5045890685" evidence="2">
    <location>
        <begin position="25"/>
        <end position="326"/>
    </location>
</feature>
<feature type="signal peptide" evidence="2">
    <location>
        <begin position="1"/>
        <end position="24"/>
    </location>
</feature>
<dbReference type="PANTHER" id="PTHR42928">
    <property type="entry name" value="TRICARBOXYLATE-BINDING PROTEIN"/>
    <property type="match status" value="1"/>
</dbReference>
<sequence length="326" mass="33847">MRRRSFMAGLLLGLAPFASAPALAQGDYPSEPIHIVVVWPAGGGHDLVGRLLGQELSAGMGVPVVVDNVTGAAGSTGLRHLENAAPDGYTIGIMGMHAVTQSFMNVNAPKLEDFTPLAYIADEPGGLQVAASTGIETVEAYVEAVRSDPFATVNGNDAPGGNSFVFANVIREALGVEMMQVPYQGHAATVTALATGEIQSSTLPVPPVLEHVRAGTVRMLAVAAPERHPLLPDVPTFAEAGHDIAVNDFIIVAAPDGLPEAVRARLEEGLLAAIGSEGFGERASANGLVLRPGGADMAAEELGRQVETIYPLLDSQGLVAEQLRRD</sequence>
<dbReference type="PIRSF" id="PIRSF017082">
    <property type="entry name" value="YflP"/>
    <property type="match status" value="1"/>
</dbReference>
<reference evidence="4" key="1">
    <citation type="journal article" date="2019" name="Int. J. Syst. Evol. Microbiol.">
        <title>The Global Catalogue of Microorganisms (GCM) 10K type strain sequencing project: providing services to taxonomists for standard genome sequencing and annotation.</title>
        <authorList>
            <consortium name="The Broad Institute Genomics Platform"/>
            <consortium name="The Broad Institute Genome Sequencing Center for Infectious Disease"/>
            <person name="Wu L."/>
            <person name="Ma J."/>
        </authorList>
    </citation>
    <scope>NUCLEOTIDE SEQUENCE [LARGE SCALE GENOMIC DNA]</scope>
    <source>
        <strain evidence="4">ZS-35-S2</strain>
    </source>
</reference>
<dbReference type="EMBL" id="JBHUIJ010000013">
    <property type="protein sequence ID" value="MFD2238022.1"/>
    <property type="molecule type" value="Genomic_DNA"/>
</dbReference>
<evidence type="ECO:0000256" key="1">
    <source>
        <dbReference type="ARBA" id="ARBA00006987"/>
    </source>
</evidence>
<dbReference type="CDD" id="cd07012">
    <property type="entry name" value="PBP2_Bug_TTT"/>
    <property type="match status" value="1"/>
</dbReference>
<dbReference type="Gene3D" id="3.40.190.150">
    <property type="entry name" value="Bordetella uptake gene, domain 1"/>
    <property type="match status" value="1"/>
</dbReference>
<protein>
    <submittedName>
        <fullName evidence="3">Bug family tripartite tricarboxylate transporter substrate binding protein</fullName>
    </submittedName>
</protein>
<keyword evidence="4" id="KW-1185">Reference proteome</keyword>
<dbReference type="RefSeq" id="WP_209739227.1">
    <property type="nucleotide sequence ID" value="NZ_CP072611.1"/>
</dbReference>
<comment type="similarity">
    <text evidence="1">Belongs to the UPF0065 (bug) family.</text>
</comment>
<proteinExistence type="inferred from homology"/>
<dbReference type="Proteomes" id="UP001597371">
    <property type="component" value="Unassembled WGS sequence"/>
</dbReference>
<dbReference type="PANTHER" id="PTHR42928:SF5">
    <property type="entry name" value="BLR1237 PROTEIN"/>
    <property type="match status" value="1"/>
</dbReference>
<name>A0ABW5CPT9_9HYPH</name>
<dbReference type="InterPro" id="IPR005064">
    <property type="entry name" value="BUG"/>
</dbReference>
<evidence type="ECO:0000313" key="3">
    <source>
        <dbReference type="EMBL" id="MFD2238022.1"/>
    </source>
</evidence>
<dbReference type="InterPro" id="IPR042100">
    <property type="entry name" value="Bug_dom1"/>
</dbReference>
<accession>A0ABW5CPT9</accession>
<evidence type="ECO:0000256" key="2">
    <source>
        <dbReference type="SAM" id="SignalP"/>
    </source>
</evidence>
<dbReference type="Gene3D" id="3.40.190.10">
    <property type="entry name" value="Periplasmic binding protein-like II"/>
    <property type="match status" value="1"/>
</dbReference>
<evidence type="ECO:0000313" key="4">
    <source>
        <dbReference type="Proteomes" id="UP001597371"/>
    </source>
</evidence>
<comment type="caution">
    <text evidence="3">The sequence shown here is derived from an EMBL/GenBank/DDBJ whole genome shotgun (WGS) entry which is preliminary data.</text>
</comment>
<keyword evidence="2" id="KW-0732">Signal</keyword>